<evidence type="ECO:0000256" key="6">
    <source>
        <dbReference type="PROSITE-ProRule" id="PRU10141"/>
    </source>
</evidence>
<sequence length="411" mass="45706">MHEPKPVPLIHEPKPVPFMLEPKPSDPMPTPQPAHQEVYTHTSHPSYPKLQTTPVRPTCEPQSLSQKKNESTPVFKRPLSVNSTKSSDPSVSKETIKPAKPQITTSNAKKSVETSQDVITLNGKQYQVLSLLGKGGSSSVYLVGGTSEHEFKPLALKVVDLSDITDQSIADSYLNEVELLAKLQGCPYVIKMHDYVYDTASKHLYVLMEKGDTDLSKYMRNLNKMTTLPNTMIIIIMHWYEMLLAVKEIHAAGIIHSDLKPANFLFVGNVLKIIDFGIACSLQDDKTSVHKDTASGTLNYMSPEAAGQTSSSGGGNTYRITYKSDVWSLGCILYNMIYGRTPYSHIPNTWAKMLAIARHKDQIEFKPQLANNVTIPPTLLQSMKLCLQKDPKARPTVVELLAIIENRLSTF</sequence>
<feature type="region of interest" description="Disordered" evidence="8">
    <location>
        <begin position="1"/>
        <end position="109"/>
    </location>
</feature>
<evidence type="ECO:0000256" key="5">
    <source>
        <dbReference type="ARBA" id="ARBA00022840"/>
    </source>
</evidence>
<reference evidence="11" key="1">
    <citation type="submission" date="2025-08" db="UniProtKB">
        <authorList>
            <consortium name="RefSeq"/>
        </authorList>
    </citation>
    <scope>IDENTIFICATION</scope>
</reference>
<dbReference type="Proteomes" id="UP000079169">
    <property type="component" value="Unplaced"/>
</dbReference>
<dbReference type="GO" id="GO:0000776">
    <property type="term" value="C:kinetochore"/>
    <property type="evidence" value="ECO:0007669"/>
    <property type="project" value="TreeGrafter"/>
</dbReference>
<keyword evidence="10" id="KW-1185">Reference proteome</keyword>
<evidence type="ECO:0000256" key="3">
    <source>
        <dbReference type="ARBA" id="ARBA00022741"/>
    </source>
</evidence>
<accession>A0A1S3DS10</accession>
<organism evidence="10 11">
    <name type="scientific">Diaphorina citri</name>
    <name type="common">Asian citrus psyllid</name>
    <dbReference type="NCBI Taxonomy" id="121845"/>
    <lineage>
        <taxon>Eukaryota</taxon>
        <taxon>Metazoa</taxon>
        <taxon>Ecdysozoa</taxon>
        <taxon>Arthropoda</taxon>
        <taxon>Hexapoda</taxon>
        <taxon>Insecta</taxon>
        <taxon>Pterygota</taxon>
        <taxon>Neoptera</taxon>
        <taxon>Paraneoptera</taxon>
        <taxon>Hemiptera</taxon>
        <taxon>Sternorrhyncha</taxon>
        <taxon>Psylloidea</taxon>
        <taxon>Psyllidae</taxon>
        <taxon>Diaphorininae</taxon>
        <taxon>Diaphorina</taxon>
    </lineage>
</organism>
<dbReference type="PROSITE" id="PS00107">
    <property type="entry name" value="PROTEIN_KINASE_ATP"/>
    <property type="match status" value="1"/>
</dbReference>
<dbReference type="PROSITE" id="PS50011">
    <property type="entry name" value="PROTEIN_KINASE_DOM"/>
    <property type="match status" value="1"/>
</dbReference>
<feature type="binding site" evidence="6">
    <location>
        <position position="157"/>
    </location>
    <ligand>
        <name>ATP</name>
        <dbReference type="ChEBI" id="CHEBI:30616"/>
    </ligand>
</feature>
<comment type="similarity">
    <text evidence="7">Belongs to the protein kinase superfamily.</text>
</comment>
<evidence type="ECO:0000256" key="7">
    <source>
        <dbReference type="RuleBase" id="RU000304"/>
    </source>
</evidence>
<evidence type="ECO:0000259" key="9">
    <source>
        <dbReference type="PROSITE" id="PS50011"/>
    </source>
</evidence>
<dbReference type="GO" id="GO:0007094">
    <property type="term" value="P:mitotic spindle assembly checkpoint signaling"/>
    <property type="evidence" value="ECO:0007669"/>
    <property type="project" value="TreeGrafter"/>
</dbReference>
<feature type="domain" description="Protein kinase" evidence="9">
    <location>
        <begin position="126"/>
        <end position="411"/>
    </location>
</feature>
<dbReference type="Gene3D" id="3.30.200.20">
    <property type="entry name" value="Phosphorylase Kinase, domain 1"/>
    <property type="match status" value="1"/>
</dbReference>
<evidence type="ECO:0000256" key="2">
    <source>
        <dbReference type="ARBA" id="ARBA00022679"/>
    </source>
</evidence>
<dbReference type="STRING" id="121845.A0A1S3DS10"/>
<dbReference type="InterPro" id="IPR008271">
    <property type="entry name" value="Ser/Thr_kinase_AS"/>
</dbReference>
<dbReference type="PaxDb" id="121845-A0A1S3DS10"/>
<keyword evidence="5 6" id="KW-0067">ATP-binding</keyword>
<feature type="compositionally biased region" description="Polar residues" evidence="8">
    <location>
        <begin position="39"/>
        <end position="66"/>
    </location>
</feature>
<dbReference type="GO" id="GO:0033316">
    <property type="term" value="P:meiotic spindle assembly checkpoint signaling"/>
    <property type="evidence" value="ECO:0007669"/>
    <property type="project" value="TreeGrafter"/>
</dbReference>
<protein>
    <submittedName>
        <fullName evidence="11">Dual specificity protein kinase Ttk</fullName>
    </submittedName>
</protein>
<keyword evidence="2" id="KW-0808">Transferase</keyword>
<dbReference type="InterPro" id="IPR000719">
    <property type="entry name" value="Prot_kinase_dom"/>
</dbReference>
<dbReference type="AlphaFoldDB" id="A0A1S3DS10"/>
<dbReference type="FunFam" id="3.30.200.20:FF:000131">
    <property type="entry name" value="Dual specificity protein kinase TTK"/>
    <property type="match status" value="1"/>
</dbReference>
<dbReference type="InterPro" id="IPR017441">
    <property type="entry name" value="Protein_kinase_ATP_BS"/>
</dbReference>
<dbReference type="InterPro" id="IPR011009">
    <property type="entry name" value="Kinase-like_dom_sf"/>
</dbReference>
<dbReference type="GO" id="GO:0005634">
    <property type="term" value="C:nucleus"/>
    <property type="evidence" value="ECO:0007669"/>
    <property type="project" value="TreeGrafter"/>
</dbReference>
<dbReference type="GO" id="GO:0004712">
    <property type="term" value="F:protein serine/threonine/tyrosine kinase activity"/>
    <property type="evidence" value="ECO:0007669"/>
    <property type="project" value="TreeGrafter"/>
</dbReference>
<dbReference type="GO" id="GO:0004674">
    <property type="term" value="F:protein serine/threonine kinase activity"/>
    <property type="evidence" value="ECO:0007669"/>
    <property type="project" value="UniProtKB-KW"/>
</dbReference>
<gene>
    <name evidence="11" type="primary">LOC103523389</name>
</gene>
<dbReference type="SUPFAM" id="SSF56112">
    <property type="entry name" value="Protein kinase-like (PK-like)"/>
    <property type="match status" value="1"/>
</dbReference>
<evidence type="ECO:0000256" key="8">
    <source>
        <dbReference type="SAM" id="MobiDB-lite"/>
    </source>
</evidence>
<dbReference type="SMART" id="SM00220">
    <property type="entry name" value="S_TKc"/>
    <property type="match status" value="1"/>
</dbReference>
<proteinExistence type="inferred from homology"/>
<dbReference type="Gene3D" id="1.10.510.10">
    <property type="entry name" value="Transferase(Phosphotransferase) domain 1"/>
    <property type="match status" value="1"/>
</dbReference>
<keyword evidence="4 11" id="KW-0418">Kinase</keyword>
<keyword evidence="1 7" id="KW-0723">Serine/threonine-protein kinase</keyword>
<keyword evidence="3 6" id="KW-0547">Nucleotide-binding</keyword>
<evidence type="ECO:0000313" key="11">
    <source>
        <dbReference type="RefSeq" id="XP_008486660.1"/>
    </source>
</evidence>
<dbReference type="PANTHER" id="PTHR22974:SF21">
    <property type="entry name" value="DUAL SPECIFICITY PROTEIN KINASE TTK"/>
    <property type="match status" value="1"/>
</dbReference>
<evidence type="ECO:0000256" key="4">
    <source>
        <dbReference type="ARBA" id="ARBA00022777"/>
    </source>
</evidence>
<dbReference type="KEGG" id="dci:103523389"/>
<evidence type="ECO:0000256" key="1">
    <source>
        <dbReference type="ARBA" id="ARBA00022527"/>
    </source>
</evidence>
<dbReference type="RefSeq" id="XP_008486660.1">
    <property type="nucleotide sequence ID" value="XM_008488438.2"/>
</dbReference>
<dbReference type="GO" id="GO:0034501">
    <property type="term" value="P:protein localization to kinetochore"/>
    <property type="evidence" value="ECO:0007669"/>
    <property type="project" value="TreeGrafter"/>
</dbReference>
<evidence type="ECO:0000313" key="10">
    <source>
        <dbReference type="Proteomes" id="UP000079169"/>
    </source>
</evidence>
<dbReference type="GO" id="GO:0007059">
    <property type="term" value="P:chromosome segregation"/>
    <property type="evidence" value="ECO:0007669"/>
    <property type="project" value="TreeGrafter"/>
</dbReference>
<dbReference type="PANTHER" id="PTHR22974">
    <property type="entry name" value="MIXED LINEAGE PROTEIN KINASE"/>
    <property type="match status" value="1"/>
</dbReference>
<dbReference type="GeneID" id="103523389"/>
<dbReference type="Pfam" id="PF00069">
    <property type="entry name" value="Pkinase"/>
    <property type="match status" value="1"/>
</dbReference>
<dbReference type="OMA" id="QKMRAIP"/>
<feature type="compositionally biased region" description="Polar residues" evidence="8">
    <location>
        <begin position="80"/>
        <end position="93"/>
    </location>
</feature>
<dbReference type="GO" id="GO:0005524">
    <property type="term" value="F:ATP binding"/>
    <property type="evidence" value="ECO:0007669"/>
    <property type="project" value="UniProtKB-UniRule"/>
</dbReference>
<name>A0A1S3DS10_DIACI</name>
<dbReference type="PROSITE" id="PS00108">
    <property type="entry name" value="PROTEIN_KINASE_ST"/>
    <property type="match status" value="1"/>
</dbReference>